<gene>
    <name evidence="2" type="ORF">ECRASSUSDP1_LOCUS10821</name>
</gene>
<accession>A0AAD1XCQ0</accession>
<dbReference type="AlphaFoldDB" id="A0AAD1XCQ0"/>
<protein>
    <submittedName>
        <fullName evidence="2">Uncharacterized protein</fullName>
    </submittedName>
</protein>
<evidence type="ECO:0000313" key="2">
    <source>
        <dbReference type="EMBL" id="CAI2369520.1"/>
    </source>
</evidence>
<reference evidence="2" key="1">
    <citation type="submission" date="2023-07" db="EMBL/GenBank/DDBJ databases">
        <authorList>
            <consortium name="AG Swart"/>
            <person name="Singh M."/>
            <person name="Singh A."/>
            <person name="Seah K."/>
            <person name="Emmerich C."/>
        </authorList>
    </citation>
    <scope>NUCLEOTIDE SEQUENCE</scope>
    <source>
        <strain evidence="2">DP1</strain>
    </source>
</reference>
<dbReference type="Proteomes" id="UP001295684">
    <property type="component" value="Unassembled WGS sequence"/>
</dbReference>
<proteinExistence type="predicted"/>
<name>A0AAD1XCQ0_EUPCR</name>
<dbReference type="EMBL" id="CAMPGE010010672">
    <property type="protein sequence ID" value="CAI2369520.1"/>
    <property type="molecule type" value="Genomic_DNA"/>
</dbReference>
<keyword evidence="3" id="KW-1185">Reference proteome</keyword>
<sequence>MTVLFNSVRGWVVGYWHWLKVVVTSIGVNYIIILLHCSSWHHKMSSLTINSRWCIDIFPIKNLFLLGSLLLVCMHPLQLCRVFPPQFFKL</sequence>
<organism evidence="2 3">
    <name type="scientific">Euplotes crassus</name>
    <dbReference type="NCBI Taxonomy" id="5936"/>
    <lineage>
        <taxon>Eukaryota</taxon>
        <taxon>Sar</taxon>
        <taxon>Alveolata</taxon>
        <taxon>Ciliophora</taxon>
        <taxon>Intramacronucleata</taxon>
        <taxon>Spirotrichea</taxon>
        <taxon>Hypotrichia</taxon>
        <taxon>Euplotida</taxon>
        <taxon>Euplotidae</taxon>
        <taxon>Moneuplotes</taxon>
    </lineage>
</organism>
<evidence type="ECO:0000313" key="3">
    <source>
        <dbReference type="Proteomes" id="UP001295684"/>
    </source>
</evidence>
<keyword evidence="1" id="KW-1133">Transmembrane helix</keyword>
<feature type="transmembrane region" description="Helical" evidence="1">
    <location>
        <begin position="15"/>
        <end position="37"/>
    </location>
</feature>
<feature type="transmembrane region" description="Helical" evidence="1">
    <location>
        <begin position="58"/>
        <end position="77"/>
    </location>
</feature>
<evidence type="ECO:0000256" key="1">
    <source>
        <dbReference type="SAM" id="Phobius"/>
    </source>
</evidence>
<keyword evidence="1" id="KW-0472">Membrane</keyword>
<keyword evidence="1" id="KW-0812">Transmembrane</keyword>
<comment type="caution">
    <text evidence="2">The sequence shown here is derived from an EMBL/GenBank/DDBJ whole genome shotgun (WGS) entry which is preliminary data.</text>
</comment>